<dbReference type="GO" id="GO:0005615">
    <property type="term" value="C:extracellular space"/>
    <property type="evidence" value="ECO:0007669"/>
    <property type="project" value="TreeGrafter"/>
</dbReference>
<dbReference type="PANTHER" id="PTHR18841">
    <property type="entry name" value="VITELLINE MEMBRANE OUTER LAYER PROTEIN I-RELATED"/>
    <property type="match status" value="1"/>
</dbReference>
<proteinExistence type="predicted"/>
<evidence type="ECO:0000313" key="3">
    <source>
        <dbReference type="RefSeq" id="XP_031430650.1"/>
    </source>
</evidence>
<feature type="signal peptide" evidence="1">
    <location>
        <begin position="1"/>
        <end position="19"/>
    </location>
</feature>
<organism evidence="2 3">
    <name type="scientific">Clupea harengus</name>
    <name type="common">Atlantic herring</name>
    <dbReference type="NCBI Taxonomy" id="7950"/>
    <lineage>
        <taxon>Eukaryota</taxon>
        <taxon>Metazoa</taxon>
        <taxon>Chordata</taxon>
        <taxon>Craniata</taxon>
        <taxon>Vertebrata</taxon>
        <taxon>Euteleostomi</taxon>
        <taxon>Actinopterygii</taxon>
        <taxon>Neopterygii</taxon>
        <taxon>Teleostei</taxon>
        <taxon>Clupei</taxon>
        <taxon>Clupeiformes</taxon>
        <taxon>Clupeoidei</taxon>
        <taxon>Clupeidae</taxon>
        <taxon>Clupea</taxon>
    </lineage>
</organism>
<keyword evidence="1" id="KW-0732">Signal</keyword>
<dbReference type="InterPro" id="IPR005515">
    <property type="entry name" value="VOMI"/>
</dbReference>
<accession>A0A6P8G5P4</accession>
<dbReference type="PANTHER" id="PTHR18841:SF0">
    <property type="entry name" value="VITELLINE MEMBRANE OUTER LAYER 1 HOMOLOG A-RELATED"/>
    <property type="match status" value="1"/>
</dbReference>
<dbReference type="KEGG" id="char:116222064"/>
<feature type="chain" id="PRO_5028350256" evidence="1">
    <location>
        <begin position="20"/>
        <end position="185"/>
    </location>
</feature>
<sequence>MKLIFALLVILPLAFPSEGSQISVSNGGYWGGWGGMEMCPPSYRAFGFSLKVEEKLGSGDDTALNGIRLLCRHRENRNLQVTISSSEGRWGSWTHYQDCGYAYLLSFVLRVERPRGGRVDDTAANNIQFKCSDGRVLYGGGQTWGDWGKWSGLCYKGICGIMTRVEGPVGREDDTALNDVQFRCC</sequence>
<dbReference type="Gene3D" id="2.100.10.20">
    <property type="entry name" value="Vitelline membrane outer layer protein I (VOMI)"/>
    <property type="match status" value="1"/>
</dbReference>
<keyword evidence="2" id="KW-1185">Reference proteome</keyword>
<dbReference type="Pfam" id="PF03762">
    <property type="entry name" value="VOMI"/>
    <property type="match status" value="1"/>
</dbReference>
<evidence type="ECO:0000313" key="2">
    <source>
        <dbReference type="Proteomes" id="UP000515152"/>
    </source>
</evidence>
<dbReference type="OrthoDB" id="6344411at2759"/>
<name>A0A6P8G5P4_CLUHA</name>
<dbReference type="GeneID" id="116222064"/>
<dbReference type="SUPFAM" id="SSF51092">
    <property type="entry name" value="Vitelline membrane outer protein-I (VMO-I)"/>
    <property type="match status" value="1"/>
</dbReference>
<gene>
    <name evidence="3" type="primary">LOC116222064</name>
</gene>
<dbReference type="InterPro" id="IPR036706">
    <property type="entry name" value="VOMI_sf"/>
</dbReference>
<dbReference type="Proteomes" id="UP000515152">
    <property type="component" value="Chromosome 10"/>
</dbReference>
<evidence type="ECO:0000256" key="1">
    <source>
        <dbReference type="SAM" id="SignalP"/>
    </source>
</evidence>
<dbReference type="AlphaFoldDB" id="A0A6P8G5P4"/>
<protein>
    <submittedName>
        <fullName evidence="3">Vitelline membrane outer layer protein 1 homolog</fullName>
    </submittedName>
</protein>
<reference evidence="3" key="1">
    <citation type="submission" date="2025-08" db="UniProtKB">
        <authorList>
            <consortium name="RefSeq"/>
        </authorList>
    </citation>
    <scope>IDENTIFICATION</scope>
</reference>
<dbReference type="RefSeq" id="XP_031430650.1">
    <property type="nucleotide sequence ID" value="XM_031574790.2"/>
</dbReference>